<accession>A0A9W7GHZ3</accession>
<name>A0A9W7GHZ3_9STRA</name>
<evidence type="ECO:0000313" key="1">
    <source>
        <dbReference type="EMBL" id="GMI45485.1"/>
    </source>
</evidence>
<comment type="caution">
    <text evidence="1">The sequence shown here is derived from an EMBL/GenBank/DDBJ whole genome shotgun (WGS) entry which is preliminary data.</text>
</comment>
<reference evidence="2" key="1">
    <citation type="journal article" date="2023" name="Commun. Biol.">
        <title>Genome analysis of Parmales, the sister group of diatoms, reveals the evolutionary specialization of diatoms from phago-mixotrophs to photoautotrophs.</title>
        <authorList>
            <person name="Ban H."/>
            <person name="Sato S."/>
            <person name="Yoshikawa S."/>
            <person name="Yamada K."/>
            <person name="Nakamura Y."/>
            <person name="Ichinomiya M."/>
            <person name="Sato N."/>
            <person name="Blanc-Mathieu R."/>
            <person name="Endo H."/>
            <person name="Kuwata A."/>
            <person name="Ogata H."/>
        </authorList>
    </citation>
    <scope>NUCLEOTIDE SEQUENCE [LARGE SCALE GENOMIC DNA]</scope>
</reference>
<keyword evidence="2" id="KW-1185">Reference proteome</keyword>
<proteinExistence type="predicted"/>
<evidence type="ECO:0000313" key="2">
    <source>
        <dbReference type="Proteomes" id="UP001165065"/>
    </source>
</evidence>
<dbReference type="Proteomes" id="UP001165065">
    <property type="component" value="Unassembled WGS sequence"/>
</dbReference>
<gene>
    <name evidence="1" type="ORF">TrCOL_g3001</name>
</gene>
<dbReference type="AlphaFoldDB" id="A0A9W7GHZ3"/>
<dbReference type="OrthoDB" id="10563945at2759"/>
<organism evidence="1 2">
    <name type="scientific">Triparma columacea</name>
    <dbReference type="NCBI Taxonomy" id="722753"/>
    <lineage>
        <taxon>Eukaryota</taxon>
        <taxon>Sar</taxon>
        <taxon>Stramenopiles</taxon>
        <taxon>Ochrophyta</taxon>
        <taxon>Bolidophyceae</taxon>
        <taxon>Parmales</taxon>
        <taxon>Triparmaceae</taxon>
        <taxon>Triparma</taxon>
    </lineage>
</organism>
<protein>
    <submittedName>
        <fullName evidence="1">Uncharacterized protein</fullName>
    </submittedName>
</protein>
<sequence>MSNLRMTGELYKAGGAAAAGDAEHLSPPDLLSSSPKIFSSHSNARKIMAEGPKTDIIRQILVKKIKDRGAVEGLVDLSTGDDKASKFLQLACVVHETPDKVVDFFLSESKEGKFRRHIVHEEYNGEGDYDLRRISYWQHFNARAKFVEYLLDMRVKSNGTDAAKTYTIDVNSIDEEEDLPQEAVSKLAEILGMTKSAKRGKISKGQMTASE</sequence>
<feature type="non-terminal residue" evidence="1">
    <location>
        <position position="211"/>
    </location>
</feature>
<dbReference type="EMBL" id="BRYA01000250">
    <property type="protein sequence ID" value="GMI45485.1"/>
    <property type="molecule type" value="Genomic_DNA"/>
</dbReference>